<dbReference type="EMBL" id="JAPZBU010000005">
    <property type="protein sequence ID" value="KAJ5404525.1"/>
    <property type="molecule type" value="Genomic_DNA"/>
</dbReference>
<name>A0A9W9W6W3_9EURO</name>
<protein>
    <submittedName>
        <fullName evidence="2">Uncharacterized protein</fullName>
    </submittedName>
</protein>
<keyword evidence="3" id="KW-1185">Reference proteome</keyword>
<dbReference type="RefSeq" id="XP_056491767.1">
    <property type="nucleotide sequence ID" value="XM_056629033.1"/>
</dbReference>
<feature type="compositionally biased region" description="Polar residues" evidence="1">
    <location>
        <begin position="119"/>
        <end position="135"/>
    </location>
</feature>
<proteinExistence type="predicted"/>
<sequence>MALKPEEIERRFVARWNKEYSEKRYFRFNVEQGLQKVVLTEYSKEKMIESATYDYLHQGSQKSCIRDCILNLIEKEGTIFIPDRFLAFGWIAKIPQRKQGWILRRLYEKASCLGRGSDIMNTENQENPTDQQPNVSGEAISIQG</sequence>
<dbReference type="Proteomes" id="UP001147747">
    <property type="component" value="Unassembled WGS sequence"/>
</dbReference>
<dbReference type="AlphaFoldDB" id="A0A9W9W6W3"/>
<reference evidence="2" key="1">
    <citation type="submission" date="2022-12" db="EMBL/GenBank/DDBJ databases">
        <authorList>
            <person name="Petersen C."/>
        </authorList>
    </citation>
    <scope>NUCLEOTIDE SEQUENCE</scope>
    <source>
        <strain evidence="2">IBT 29677</strain>
    </source>
</reference>
<evidence type="ECO:0000256" key="1">
    <source>
        <dbReference type="SAM" id="MobiDB-lite"/>
    </source>
</evidence>
<dbReference type="OrthoDB" id="5986190at2759"/>
<accession>A0A9W9W6W3</accession>
<dbReference type="GeneID" id="81368013"/>
<evidence type="ECO:0000313" key="2">
    <source>
        <dbReference type="EMBL" id="KAJ5404525.1"/>
    </source>
</evidence>
<gene>
    <name evidence="2" type="ORF">N7509_004396</name>
</gene>
<evidence type="ECO:0000313" key="3">
    <source>
        <dbReference type="Proteomes" id="UP001147747"/>
    </source>
</evidence>
<organism evidence="2 3">
    <name type="scientific">Penicillium cosmopolitanum</name>
    <dbReference type="NCBI Taxonomy" id="1131564"/>
    <lineage>
        <taxon>Eukaryota</taxon>
        <taxon>Fungi</taxon>
        <taxon>Dikarya</taxon>
        <taxon>Ascomycota</taxon>
        <taxon>Pezizomycotina</taxon>
        <taxon>Eurotiomycetes</taxon>
        <taxon>Eurotiomycetidae</taxon>
        <taxon>Eurotiales</taxon>
        <taxon>Aspergillaceae</taxon>
        <taxon>Penicillium</taxon>
    </lineage>
</organism>
<comment type="caution">
    <text evidence="2">The sequence shown here is derived from an EMBL/GenBank/DDBJ whole genome shotgun (WGS) entry which is preliminary data.</text>
</comment>
<reference evidence="2" key="2">
    <citation type="journal article" date="2023" name="IMA Fungus">
        <title>Comparative genomic study of the Penicillium genus elucidates a diverse pangenome and 15 lateral gene transfer events.</title>
        <authorList>
            <person name="Petersen C."/>
            <person name="Sorensen T."/>
            <person name="Nielsen M.R."/>
            <person name="Sondergaard T.E."/>
            <person name="Sorensen J.L."/>
            <person name="Fitzpatrick D.A."/>
            <person name="Frisvad J.C."/>
            <person name="Nielsen K.L."/>
        </authorList>
    </citation>
    <scope>NUCLEOTIDE SEQUENCE</scope>
    <source>
        <strain evidence="2">IBT 29677</strain>
    </source>
</reference>
<feature type="region of interest" description="Disordered" evidence="1">
    <location>
        <begin position="118"/>
        <end position="144"/>
    </location>
</feature>